<dbReference type="RefSeq" id="XP_027272045.1">
    <property type="nucleotide sequence ID" value="XM_027416244.2"/>
</dbReference>
<name>G3I660_CRIGR</name>
<dbReference type="GeneID" id="100755701"/>
<reference evidence="4" key="4">
    <citation type="journal article" date="2020" name="Biotechnol. Bioeng.">
        <title>Chromosome-scale scaffolds for the Chinese hamster reference genome assembly to facilitate the study of the CHO epigenome.</title>
        <authorList>
            <person name="Hilliard W."/>
            <person name="MacDonald M."/>
            <person name="Lee K.H."/>
        </authorList>
    </citation>
    <scope>NUCLEOTIDE SEQUENCE [LARGE SCALE GENOMIC DNA]</scope>
    <source>
        <strain evidence="4">17A/GY</strain>
    </source>
</reference>
<feature type="compositionally biased region" description="Polar residues" evidence="1">
    <location>
        <begin position="278"/>
        <end position="291"/>
    </location>
</feature>
<dbReference type="PANTHER" id="PTHR39231:SF1">
    <property type="entry name" value="HISTONE DEACETYLASE COMPLEX SUBUNIT SAP25"/>
    <property type="match status" value="1"/>
</dbReference>
<keyword evidence="4" id="KW-1185">Reference proteome</keyword>
<reference evidence="3" key="1">
    <citation type="journal article" date="2011" name="Nat. Biotechnol.">
        <title>The genomic sequence of the Chinese hamster ovary (CHO)-K1 cell line.</title>
        <authorList>
            <person name="Xu X."/>
            <person name="Nagarajan H."/>
            <person name="Lewis N.E."/>
            <person name="Pan S."/>
            <person name="Cai Z."/>
            <person name="Liu X."/>
            <person name="Chen W."/>
            <person name="Xie M."/>
            <person name="Wang W."/>
            <person name="Hammond S."/>
            <person name="Andersen M.R."/>
            <person name="Neff N."/>
            <person name="Passarelli B."/>
            <person name="Koh W."/>
            <person name="Fan H.C."/>
            <person name="Wang J."/>
            <person name="Gui Y."/>
            <person name="Lee K.H."/>
            <person name="Betenbaugh M.J."/>
            <person name="Quake S.R."/>
            <person name="Famili I."/>
            <person name="Palsson B.O."/>
            <person name="Wang J."/>
        </authorList>
    </citation>
    <scope>NUCLEOTIDE SEQUENCE [LARGE SCALE GENOMIC DNA]</scope>
    <source>
        <strain evidence="3">CHO K1 cell line</strain>
    </source>
</reference>
<accession>G3I660</accession>
<dbReference type="AlphaFoldDB" id="G3I660"/>
<dbReference type="CTD" id="100316904"/>
<evidence type="ECO:0000313" key="2">
    <source>
        <dbReference type="EMBL" id="EGW06316.1"/>
    </source>
</evidence>
<reference evidence="4" key="3">
    <citation type="journal article" date="2018" name="Biotechnol. Bioeng.">
        <title>A reference genome of the Chinese hamster based on a hybrid assembly strategy.</title>
        <authorList>
            <person name="Rupp O."/>
            <person name="MacDonald M.L."/>
            <person name="Li S."/>
            <person name="Dhiman H."/>
            <person name="Polson S."/>
            <person name="Griep S."/>
            <person name="Heffner K."/>
            <person name="Hernandez I."/>
            <person name="Brinkrolf K."/>
            <person name="Jadhav V."/>
            <person name="Samoudi M."/>
            <person name="Hao H."/>
            <person name="Kingham B."/>
            <person name="Goesmann A."/>
            <person name="Betenbaugh M.J."/>
            <person name="Lewis N.E."/>
            <person name="Borth N."/>
            <person name="Lee K.H."/>
        </authorList>
    </citation>
    <scope>NUCLEOTIDE SEQUENCE [LARGE SCALE GENOMIC DNA]</scope>
    <source>
        <strain evidence="4">17A/GY</strain>
    </source>
</reference>
<organism evidence="2 3">
    <name type="scientific">Cricetulus griseus</name>
    <name type="common">Chinese hamster</name>
    <name type="synonym">Cricetulus barabensis griseus</name>
    <dbReference type="NCBI Taxonomy" id="10029"/>
    <lineage>
        <taxon>Eukaryota</taxon>
        <taxon>Metazoa</taxon>
        <taxon>Chordata</taxon>
        <taxon>Craniata</taxon>
        <taxon>Vertebrata</taxon>
        <taxon>Euteleostomi</taxon>
        <taxon>Mammalia</taxon>
        <taxon>Eutheria</taxon>
        <taxon>Euarchontoglires</taxon>
        <taxon>Glires</taxon>
        <taxon>Rodentia</taxon>
        <taxon>Myomorpha</taxon>
        <taxon>Muroidea</taxon>
        <taxon>Cricetidae</taxon>
        <taxon>Cricetinae</taxon>
        <taxon>Cricetulus</taxon>
    </lineage>
</organism>
<dbReference type="GO" id="GO:0005634">
    <property type="term" value="C:nucleus"/>
    <property type="evidence" value="ECO:0007669"/>
    <property type="project" value="InterPro"/>
</dbReference>
<reference evidence="2" key="2">
    <citation type="submission" date="2011-08" db="EMBL/GenBank/DDBJ databases">
        <title>The genomic sequence of the Chinese hamster ovary CHO-K1 cell line.</title>
        <authorList>
            <person name="Xu X."/>
            <person name="Nagarajan H."/>
            <person name="Lewis N.E."/>
            <person name="Pan S."/>
            <person name="Cai Z."/>
            <person name="Liu X."/>
            <person name="Chen W."/>
            <person name="Xie M."/>
            <person name="Wang W."/>
            <person name="Hammond S."/>
            <person name="Andersen M.R."/>
            <person name="Neff N."/>
            <person name="Passarelli B."/>
            <person name="Koh W."/>
            <person name="Fan C.H."/>
            <person name="Wang J."/>
            <person name="Gui Y."/>
            <person name="Lee K.H."/>
            <person name="Betenbaugh M.J."/>
            <person name="Quake S.R."/>
            <person name="Famili I."/>
            <person name="Palsson B.O."/>
            <person name="Wang J."/>
        </authorList>
    </citation>
    <scope>NUCLEOTIDE SEQUENCE</scope>
</reference>
<feature type="compositionally biased region" description="Polar residues" evidence="1">
    <location>
        <begin position="246"/>
        <end position="260"/>
    </location>
</feature>
<proteinExistence type="predicted"/>
<dbReference type="STRING" id="10029.G3I660"/>
<feature type="compositionally biased region" description="Polar residues" evidence="1">
    <location>
        <begin position="85"/>
        <end position="95"/>
    </location>
</feature>
<dbReference type="RefSeq" id="XP_007649443.1">
    <property type="nucleotide sequence ID" value="XM_007651253.3"/>
</dbReference>
<dbReference type="InterPro" id="IPR029163">
    <property type="entry name" value="SAP25"/>
</dbReference>
<gene>
    <name evidence="5" type="primary">Sap25</name>
    <name evidence="2" type="ORF">I79_018972</name>
</gene>
<dbReference type="eggNOG" id="ENOG502SWKH">
    <property type="taxonomic scope" value="Eukaryota"/>
</dbReference>
<sequence length="291" mass="30493">MLPWLGPWGTGQQEANEEAGLSTGSDHGGDWSCGEETAEKPGPPAQDSPQPQALSPSEPGRKLPPPTSNHLAPERTVEAPVPLSPQMTSQATPSRMTPLPLWDPIHEANARPQLVGPSCGSGASLSGRTLCHPSWPMYDDWGRVPTSGHPEEAQVSKDTGLPVTGYEDVFLLDPLLPCGQRVPLYLSKPPQQAVGTRKLLLPPPIMSSSVRPSSSQACSSTWLSEAEMIALTGLLQMSQGELRPNSLASPLTSTSCQDPGSASEDPGPSGGQSCSGSTDACPTQTPDTHCP</sequence>
<dbReference type="PANTHER" id="PTHR39231">
    <property type="entry name" value="HISTONE DEACETYLASE COMPLEX SUBUNIT SAP25"/>
    <property type="match status" value="1"/>
</dbReference>
<protein>
    <submittedName>
        <fullName evidence="2 5">Histone deacetylase complex subunit SAP25</fullName>
    </submittedName>
</protein>
<evidence type="ECO:0000313" key="5">
    <source>
        <dbReference type="RefSeq" id="XP_027272045.1"/>
    </source>
</evidence>
<evidence type="ECO:0000313" key="3">
    <source>
        <dbReference type="Proteomes" id="UP000001075"/>
    </source>
</evidence>
<dbReference type="Proteomes" id="UP001108280">
    <property type="component" value="Chromosome 4"/>
</dbReference>
<dbReference type="EMBL" id="JH001342">
    <property type="protein sequence ID" value="EGW06316.1"/>
    <property type="molecule type" value="Genomic_DNA"/>
</dbReference>
<dbReference type="PaxDb" id="10029-XP_007617540.1"/>
<feature type="region of interest" description="Disordered" evidence="1">
    <location>
        <begin position="1"/>
        <end position="95"/>
    </location>
</feature>
<reference evidence="5" key="5">
    <citation type="submission" date="2025-04" db="UniProtKB">
        <authorList>
            <consortium name="RefSeq"/>
        </authorList>
    </citation>
    <scope>IDENTIFICATION</scope>
    <source>
        <strain evidence="5">17A/GY</strain>
        <tissue evidence="5">Liver</tissue>
    </source>
</reference>
<dbReference type="GO" id="GO:0005737">
    <property type="term" value="C:cytoplasm"/>
    <property type="evidence" value="ECO:0007669"/>
    <property type="project" value="InterPro"/>
</dbReference>
<dbReference type="Pfam" id="PF15476">
    <property type="entry name" value="SAP25"/>
    <property type="match status" value="1"/>
</dbReference>
<dbReference type="InParanoid" id="G3I660"/>
<dbReference type="Gene3D" id="6.10.140.710">
    <property type="match status" value="1"/>
</dbReference>
<evidence type="ECO:0000313" key="4">
    <source>
        <dbReference type="Proteomes" id="UP001108280"/>
    </source>
</evidence>
<feature type="region of interest" description="Disordered" evidence="1">
    <location>
        <begin position="244"/>
        <end position="291"/>
    </location>
</feature>
<dbReference type="KEGG" id="cge:100755701"/>
<dbReference type="Proteomes" id="UP000001075">
    <property type="component" value="Unassembled WGS sequence"/>
</dbReference>
<dbReference type="OrthoDB" id="9945911at2759"/>
<evidence type="ECO:0000256" key="1">
    <source>
        <dbReference type="SAM" id="MobiDB-lite"/>
    </source>
</evidence>
<dbReference type="GO" id="GO:0006355">
    <property type="term" value="P:regulation of DNA-templated transcription"/>
    <property type="evidence" value="ECO:0007669"/>
    <property type="project" value="InterPro"/>
</dbReference>
<dbReference type="GlyGen" id="G3I660">
    <property type="glycosylation" value="1 site"/>
</dbReference>